<comment type="caution">
    <text evidence="2">The sequence shown here is derived from an EMBL/GenBank/DDBJ whole genome shotgun (WGS) entry which is preliminary data.</text>
</comment>
<dbReference type="Gene3D" id="1.10.3480.10">
    <property type="entry name" value="TorD-like"/>
    <property type="match status" value="1"/>
</dbReference>
<accession>A0A0R1WL38</accession>
<protein>
    <submittedName>
        <fullName evidence="2">Nitrate reductase</fullName>
    </submittedName>
</protein>
<organism evidence="2 3">
    <name type="scientific">Limosilactobacillus oris DSM 4864</name>
    <dbReference type="NCBI Taxonomy" id="1423779"/>
    <lineage>
        <taxon>Bacteria</taxon>
        <taxon>Bacillati</taxon>
        <taxon>Bacillota</taxon>
        <taxon>Bacilli</taxon>
        <taxon>Lactobacillales</taxon>
        <taxon>Lactobacillaceae</taxon>
        <taxon>Limosilactobacillus</taxon>
    </lineage>
</organism>
<dbReference type="PATRIC" id="fig|1423779.3.peg.1924"/>
<reference evidence="2 3" key="1">
    <citation type="journal article" date="2015" name="Genome Announc.">
        <title>Expanding the biotechnology potential of lactobacilli through comparative genomics of 213 strains and associated genera.</title>
        <authorList>
            <person name="Sun Z."/>
            <person name="Harris H.M."/>
            <person name="McCann A."/>
            <person name="Guo C."/>
            <person name="Argimon S."/>
            <person name="Zhang W."/>
            <person name="Yang X."/>
            <person name="Jeffery I.B."/>
            <person name="Cooney J.C."/>
            <person name="Kagawa T.F."/>
            <person name="Liu W."/>
            <person name="Song Y."/>
            <person name="Salvetti E."/>
            <person name="Wrobel A."/>
            <person name="Rasinkangas P."/>
            <person name="Parkhill J."/>
            <person name="Rea M.C."/>
            <person name="O'Sullivan O."/>
            <person name="Ritari J."/>
            <person name="Douillard F.P."/>
            <person name="Paul Ross R."/>
            <person name="Yang R."/>
            <person name="Briner A.E."/>
            <person name="Felis G.E."/>
            <person name="de Vos W.M."/>
            <person name="Barrangou R."/>
            <person name="Klaenhammer T.R."/>
            <person name="Caufield P.W."/>
            <person name="Cui Y."/>
            <person name="Zhang H."/>
            <person name="O'Toole P.W."/>
        </authorList>
    </citation>
    <scope>NUCLEOTIDE SEQUENCE [LARGE SCALE GENOMIC DNA]</scope>
    <source>
        <strain evidence="2 3">DSM 4864</strain>
    </source>
</reference>
<dbReference type="PANTHER" id="PTHR43680">
    <property type="entry name" value="NITRATE REDUCTASE MOLYBDENUM COFACTOR ASSEMBLY CHAPERONE"/>
    <property type="match status" value="1"/>
</dbReference>
<dbReference type="InterPro" id="IPR003765">
    <property type="entry name" value="NO3_reductase_chaperone_NarJ"/>
</dbReference>
<dbReference type="GO" id="GO:0042128">
    <property type="term" value="P:nitrate assimilation"/>
    <property type="evidence" value="ECO:0007669"/>
    <property type="project" value="UniProtKB-KW"/>
</dbReference>
<dbReference type="AlphaFoldDB" id="A0A0R1WL38"/>
<dbReference type="SUPFAM" id="SSF89155">
    <property type="entry name" value="TorD-like"/>
    <property type="match status" value="1"/>
</dbReference>
<sequence>MIDFKRLAQLRPTFAILSRLVDYPTTDTFSATTRQQLAADRALAQATRKQLLGLFDQLAAPTYLEQQTNYAQLFEMNRRYTLYMSYYKMTDSRERGTVLAKLKMLYEMFGVAEATSELSDYLPLLLDFLACGDYLDDPRRVDLQLALSVIEDGTYNLLANAAADSDNPYIKLIQVTRNIIGSCVKAEVRTDA</sequence>
<dbReference type="Pfam" id="PF02613">
    <property type="entry name" value="Nitrate_red_del"/>
    <property type="match status" value="1"/>
</dbReference>
<dbReference type="InterPro" id="IPR020945">
    <property type="entry name" value="DMSO/NO3_reduct_chaperone"/>
</dbReference>
<keyword evidence="1" id="KW-0534">Nitrate assimilation</keyword>
<evidence type="ECO:0000313" key="2">
    <source>
        <dbReference type="EMBL" id="KRM15750.1"/>
    </source>
</evidence>
<evidence type="ECO:0000256" key="1">
    <source>
        <dbReference type="ARBA" id="ARBA00023063"/>
    </source>
</evidence>
<dbReference type="GO" id="GO:0051082">
    <property type="term" value="F:unfolded protein binding"/>
    <property type="evidence" value="ECO:0007669"/>
    <property type="project" value="InterPro"/>
</dbReference>
<dbReference type="Proteomes" id="UP000050973">
    <property type="component" value="Unassembled WGS sequence"/>
</dbReference>
<dbReference type="EMBL" id="AZGE01000008">
    <property type="protein sequence ID" value="KRM15750.1"/>
    <property type="molecule type" value="Genomic_DNA"/>
</dbReference>
<proteinExistence type="predicted"/>
<dbReference type="NCBIfam" id="TIGR00684">
    <property type="entry name" value="narJ"/>
    <property type="match status" value="1"/>
</dbReference>
<evidence type="ECO:0000313" key="3">
    <source>
        <dbReference type="Proteomes" id="UP000050973"/>
    </source>
</evidence>
<name>A0A0R1WL38_9LACO</name>
<dbReference type="GO" id="GO:0016530">
    <property type="term" value="F:metallochaperone activity"/>
    <property type="evidence" value="ECO:0007669"/>
    <property type="project" value="TreeGrafter"/>
</dbReference>
<gene>
    <name evidence="2" type="ORF">FC49_GL001857</name>
</gene>
<dbReference type="GO" id="GO:0051131">
    <property type="term" value="P:chaperone-mediated protein complex assembly"/>
    <property type="evidence" value="ECO:0007669"/>
    <property type="project" value="InterPro"/>
</dbReference>
<dbReference type="PANTHER" id="PTHR43680:SF2">
    <property type="entry name" value="NITRATE REDUCTASE MOLYBDENUM COFACTOR ASSEMBLY CHAPERONE NARJ"/>
    <property type="match status" value="1"/>
</dbReference>
<dbReference type="RefSeq" id="WP_056984418.1">
    <property type="nucleotide sequence ID" value="NZ_AZGE01000008.1"/>
</dbReference>
<dbReference type="InterPro" id="IPR036411">
    <property type="entry name" value="TorD-like_sf"/>
</dbReference>